<dbReference type="AlphaFoldDB" id="A0AAU9IZA5"/>
<comment type="subcellular location">
    <subcellularLocation>
        <location evidence="1">Membrane</location>
        <topology evidence="1">Peripheral membrane protein</topology>
    </subcellularLocation>
</comment>
<keyword evidence="3 6" id="KW-0813">Transport</keyword>
<dbReference type="Pfam" id="PF03635">
    <property type="entry name" value="Vps35"/>
    <property type="match status" value="1"/>
</dbReference>
<keyword evidence="4 6" id="KW-0653">Protein transport</keyword>
<reference evidence="7" key="1">
    <citation type="submission" date="2021-09" db="EMBL/GenBank/DDBJ databases">
        <authorList>
            <consortium name="AG Swart"/>
            <person name="Singh M."/>
            <person name="Singh A."/>
            <person name="Seah K."/>
            <person name="Emmerich C."/>
        </authorList>
    </citation>
    <scope>NUCLEOTIDE SEQUENCE</scope>
    <source>
        <strain evidence="7">ATCC30299</strain>
    </source>
</reference>
<keyword evidence="8" id="KW-1185">Reference proteome</keyword>
<dbReference type="GO" id="GO:0005770">
    <property type="term" value="C:late endosome"/>
    <property type="evidence" value="ECO:0007669"/>
    <property type="project" value="TreeGrafter"/>
</dbReference>
<dbReference type="GO" id="GO:0030906">
    <property type="term" value="C:retromer, cargo-selective complex"/>
    <property type="evidence" value="ECO:0007669"/>
    <property type="project" value="InterPro"/>
</dbReference>
<dbReference type="Proteomes" id="UP001162131">
    <property type="component" value="Unassembled WGS sequence"/>
</dbReference>
<comment type="function">
    <text evidence="6">Plays a role in vesicular protein sorting.</text>
</comment>
<dbReference type="GO" id="GO:0005829">
    <property type="term" value="C:cytosol"/>
    <property type="evidence" value="ECO:0007669"/>
    <property type="project" value="GOC"/>
</dbReference>
<evidence type="ECO:0000256" key="5">
    <source>
        <dbReference type="ARBA" id="ARBA00023136"/>
    </source>
</evidence>
<evidence type="ECO:0000256" key="1">
    <source>
        <dbReference type="ARBA" id="ARBA00004170"/>
    </source>
</evidence>
<comment type="caution">
    <text evidence="7">The sequence shown here is derived from an EMBL/GenBank/DDBJ whole genome shotgun (WGS) entry which is preliminary data.</text>
</comment>
<proteinExistence type="inferred from homology"/>
<name>A0AAU9IZA5_9CILI</name>
<evidence type="ECO:0000313" key="7">
    <source>
        <dbReference type="EMBL" id="CAG9316635.1"/>
    </source>
</evidence>
<keyword evidence="5" id="KW-0472">Membrane</keyword>
<accession>A0AAU9IZA5</accession>
<sequence>MDEEQQKYLDDAIAVVKQEAYEMHQALDSSNLKEALKHANNMISELKTSLLSPKTYYELYMQIFDELNKLETYFLDAQRKGRSMMSLYEKVQQTPAVLPRIYLLITVGSACIQTKEATAKEILRDLIEMVKGVQFPIRGLFLRYYLNKLCKDKLPDSDSDLDEQDGTVADSVDFLLANLAEMNKLWIRLQNTANTQEKSKREKERNDLRVTVGENINRLSSLQGVNQELYQTSVLPKILEVITSSKDPISQQYLMDCIIQAFPDAFHLHTLSTLLQAFSELQPSVDINSILVNLLTRLSEFIGESEIGIANEVDIFGLIEAHLNKIIENPSSDLKKLLQLQVSFLSFTIKCYPKSTDHVNTILNSCVNIIAKNCPDKKVDADSVKHIVKLLSIPLETLSLAILSMNHYPELLSYLAFSARKQVSFKIVKAAISCRKILDSLSVVNELFDFATPLWACDSDEDDIDDYEFEEEQQNMAKLVHLVKSQSLDATFKILEVFKKNFSSGGDNRIKFTFPALFFAYAKLLPFADSNNDINAIDSILKIMAEIIKKIFKIDPESSLKYHLQCMQAINSLKSKAEFEQYAFEFVSQAFRVYFDEFANSRSKFSAISMIAGTLVGSNCFEEENFDTLVFKCTQFSARQLKKADQCKGVAICTHLFYNKYYQNEVRVLECLNRAAKTASICIFNPKNVFLFVVLLNTYIYYHNLGVDSIGSSSINKIIQLIKDQLESIENGHEEIFDTDEIKTYYFNTIKYIRARQLEDKLVGIII</sequence>
<dbReference type="PANTHER" id="PTHR11099:SF0">
    <property type="entry name" value="VACUOLAR PROTEIN SORTING-ASSOCIATED PROTEIN 35"/>
    <property type="match status" value="1"/>
</dbReference>
<gene>
    <name evidence="7" type="ORF">BSTOLATCC_MIC16743</name>
</gene>
<evidence type="ECO:0000256" key="3">
    <source>
        <dbReference type="ARBA" id="ARBA00022448"/>
    </source>
</evidence>
<protein>
    <recommendedName>
        <fullName evidence="6">Vacuolar protein sorting-associated protein 35</fullName>
    </recommendedName>
</protein>
<dbReference type="GO" id="GO:0006886">
    <property type="term" value="P:intracellular protein transport"/>
    <property type="evidence" value="ECO:0007669"/>
    <property type="project" value="TreeGrafter"/>
</dbReference>
<evidence type="ECO:0000256" key="6">
    <source>
        <dbReference type="PIRNR" id="PIRNR009375"/>
    </source>
</evidence>
<evidence type="ECO:0000256" key="4">
    <source>
        <dbReference type="ARBA" id="ARBA00022927"/>
    </source>
</evidence>
<evidence type="ECO:0000313" key="8">
    <source>
        <dbReference type="Proteomes" id="UP001162131"/>
    </source>
</evidence>
<dbReference type="EMBL" id="CAJZBQ010000016">
    <property type="protein sequence ID" value="CAG9316635.1"/>
    <property type="molecule type" value="Genomic_DNA"/>
</dbReference>
<dbReference type="PIRSF" id="PIRSF009375">
    <property type="entry name" value="Retromer_Vps35"/>
    <property type="match status" value="1"/>
</dbReference>
<dbReference type="Gene3D" id="1.25.40.660">
    <property type="entry name" value="Vacuolar protein sorting-associated protein 35, helical subcomplex Vps35-C"/>
    <property type="match status" value="1"/>
</dbReference>
<organism evidence="7 8">
    <name type="scientific">Blepharisma stoltei</name>
    <dbReference type="NCBI Taxonomy" id="1481888"/>
    <lineage>
        <taxon>Eukaryota</taxon>
        <taxon>Sar</taxon>
        <taxon>Alveolata</taxon>
        <taxon>Ciliophora</taxon>
        <taxon>Postciliodesmatophora</taxon>
        <taxon>Heterotrichea</taxon>
        <taxon>Heterotrichida</taxon>
        <taxon>Blepharismidae</taxon>
        <taxon>Blepharisma</taxon>
    </lineage>
</organism>
<dbReference type="GO" id="GO:0042147">
    <property type="term" value="P:retrograde transport, endosome to Golgi"/>
    <property type="evidence" value="ECO:0007669"/>
    <property type="project" value="InterPro"/>
</dbReference>
<dbReference type="InterPro" id="IPR005378">
    <property type="entry name" value="Vps35"/>
</dbReference>
<comment type="similarity">
    <text evidence="2 6">Belongs to the VPS35 family.</text>
</comment>
<dbReference type="InterPro" id="IPR042491">
    <property type="entry name" value="Vps35_C"/>
</dbReference>
<dbReference type="PANTHER" id="PTHR11099">
    <property type="entry name" value="VACUOLAR SORTING PROTEIN 35"/>
    <property type="match status" value="1"/>
</dbReference>
<evidence type="ECO:0000256" key="2">
    <source>
        <dbReference type="ARBA" id="ARBA00006536"/>
    </source>
</evidence>